<accession>A0A0M1LKD6</accession>
<dbReference type="RefSeq" id="WP_053342172.1">
    <property type="nucleotide sequence ID" value="NZ_LFPA01000044.1"/>
</dbReference>
<evidence type="ECO:0000313" key="1">
    <source>
        <dbReference type="EMBL" id="NFF89382.1"/>
    </source>
</evidence>
<dbReference type="OrthoDB" id="411176at2"/>
<dbReference type="EMBL" id="SWOV01000065">
    <property type="protein sequence ID" value="NFF89382.1"/>
    <property type="molecule type" value="Genomic_DNA"/>
</dbReference>
<evidence type="ECO:0000313" key="2">
    <source>
        <dbReference type="EMBL" id="NFN33865.1"/>
    </source>
</evidence>
<sequence length="388" mass="44296">MPEKELHIYIDKLLDLSGINIDMKTNPKLILEVLKEDMLLSEFEPVKVILKESLEEPVSLKPMFEKTIKSIVTKQPAIYEFLTEAIESNLFTKVKEEKSKNEILRSIHHAYILNEITKEIVKNIDFVFEIQEYLLKQRSKYGIGTNFVDALDSLKKLYNGSMFEPTKIVGMDMVYRSRALVRRRGIINEYDVQAQIDGLKLNILEAAVTDKNSGYIDNAIVGAVLSAIPPDTVSLTDDENKVMLFHLSSKWVSLYETWNLAFVIGNLAYLPVLIPKLLIPSVIGAEHNEYLITRSAALWLSTLFHQFAVLNKRENIPLKNSKELAMLWGKVNLKYAEELAKEEAGKELSDFNDVLKITLGDIMEKMKHSITSVPLSKDEAERLTRIYS</sequence>
<protein>
    <submittedName>
        <fullName evidence="1">Uncharacterized protein</fullName>
    </submittedName>
</protein>
<dbReference type="Proteomes" id="UP000476820">
    <property type="component" value="Unassembled WGS sequence"/>
</dbReference>
<evidence type="ECO:0000313" key="3">
    <source>
        <dbReference type="Proteomes" id="UP000473681"/>
    </source>
</evidence>
<dbReference type="AlphaFoldDB" id="A0A0M1LKD6"/>
<name>A0A0M1LKD6_CLOBO</name>
<evidence type="ECO:0000313" key="4">
    <source>
        <dbReference type="Proteomes" id="UP000476820"/>
    </source>
</evidence>
<comment type="caution">
    <text evidence="1">The sequence shown here is derived from an EMBL/GenBank/DDBJ whole genome shotgun (WGS) entry which is preliminary data.</text>
</comment>
<dbReference type="EMBL" id="SWVK01000002">
    <property type="protein sequence ID" value="NFN33865.1"/>
    <property type="molecule type" value="Genomic_DNA"/>
</dbReference>
<organism evidence="1 4">
    <name type="scientific">Clostridium botulinum</name>
    <dbReference type="NCBI Taxonomy" id="1491"/>
    <lineage>
        <taxon>Bacteria</taxon>
        <taxon>Bacillati</taxon>
        <taxon>Bacillota</taxon>
        <taxon>Clostridia</taxon>
        <taxon>Eubacteriales</taxon>
        <taxon>Clostridiaceae</taxon>
        <taxon>Clostridium</taxon>
    </lineage>
</organism>
<reference evidence="3 4" key="1">
    <citation type="submission" date="2019-04" db="EMBL/GenBank/DDBJ databases">
        <title>Genome sequencing of Clostridium botulinum Groups I-IV and Clostridium butyricum.</title>
        <authorList>
            <person name="Brunt J."/>
            <person name="Van Vliet A.H.M."/>
            <person name="Stringer S.C."/>
            <person name="Carter A.T."/>
            <person name="Peck M.W."/>
        </authorList>
    </citation>
    <scope>NUCLEOTIDE SEQUENCE [LARGE SCALE GENOMIC DNA]</scope>
    <source>
        <strain evidence="1 4">1605</strain>
        <strain evidence="2 3">CB-K-33E</strain>
    </source>
</reference>
<gene>
    <name evidence="1" type="ORF">FC774_16140</name>
    <name evidence="2" type="ORF">FDB51_01720</name>
</gene>
<dbReference type="Proteomes" id="UP000473681">
    <property type="component" value="Unassembled WGS sequence"/>
</dbReference>
<proteinExistence type="predicted"/>